<reference evidence="1 2" key="1">
    <citation type="submission" date="2017-05" db="EMBL/GenBank/DDBJ databases">
        <authorList>
            <person name="Varghese N."/>
            <person name="Submissions S."/>
        </authorList>
    </citation>
    <scope>NUCLEOTIDE SEQUENCE [LARGE SCALE GENOMIC DNA]</scope>
    <source>
        <strain evidence="1 2">DSM 15522</strain>
    </source>
</reference>
<dbReference type="InterPro" id="IPR005268">
    <property type="entry name" value="CHP00725"/>
</dbReference>
<sequence>MRNVAVIGDGNVEPGSELYNVAFEVGKLIAKRGYVLVCGGLYGVMEAAAKGAKMGGGLTVGILPGYEFNANPYIDVQIPTGMYQARNVLVVASSKVIIAVGGSYGTLSEIGHALKLGKKVIGYKTWGIKGIERYEERGSFLSAVTNNI</sequence>
<organism evidence="1 2">
    <name type="scientific">Desulfurobacterium pacificum</name>
    <dbReference type="NCBI Taxonomy" id="240166"/>
    <lineage>
        <taxon>Bacteria</taxon>
        <taxon>Pseudomonadati</taxon>
        <taxon>Aquificota</taxon>
        <taxon>Aquificia</taxon>
        <taxon>Desulfurobacteriales</taxon>
        <taxon>Desulfurobacteriaceae</taxon>
        <taxon>Desulfurobacterium</taxon>
    </lineage>
</organism>
<evidence type="ECO:0000313" key="2">
    <source>
        <dbReference type="Proteomes" id="UP001157911"/>
    </source>
</evidence>
<name>A0ABY1NCQ9_9BACT</name>
<comment type="caution">
    <text evidence="1">The sequence shown here is derived from an EMBL/GenBank/DDBJ whole genome shotgun (WGS) entry which is preliminary data.</text>
</comment>
<dbReference type="SUPFAM" id="SSF102405">
    <property type="entry name" value="MCP/YpsA-like"/>
    <property type="match status" value="1"/>
</dbReference>
<dbReference type="Gene3D" id="3.40.50.450">
    <property type="match status" value="1"/>
</dbReference>
<dbReference type="Proteomes" id="UP001157911">
    <property type="component" value="Unassembled WGS sequence"/>
</dbReference>
<dbReference type="Pfam" id="PF18306">
    <property type="entry name" value="LDcluster4"/>
    <property type="match status" value="1"/>
</dbReference>
<evidence type="ECO:0000313" key="1">
    <source>
        <dbReference type="EMBL" id="SMP06486.1"/>
    </source>
</evidence>
<keyword evidence="2" id="KW-1185">Reference proteome</keyword>
<accession>A0ABY1NCQ9</accession>
<dbReference type="PANTHER" id="PTHR43393:SF3">
    <property type="entry name" value="LYSINE DECARBOXYLASE-LIKE PROTEIN"/>
    <property type="match status" value="1"/>
</dbReference>
<proteinExistence type="predicted"/>
<evidence type="ECO:0008006" key="3">
    <source>
        <dbReference type="Google" id="ProtNLM"/>
    </source>
</evidence>
<dbReference type="RefSeq" id="WP_283399886.1">
    <property type="nucleotide sequence ID" value="NZ_FXUB01000001.1"/>
</dbReference>
<protein>
    <recommendedName>
        <fullName evidence="3">TIGR00725 family protein</fullName>
    </recommendedName>
</protein>
<dbReference type="PANTHER" id="PTHR43393">
    <property type="entry name" value="CYTOKININ RIBOSIDE 5'-MONOPHOSPHATE PHOSPHORIBOHYDROLASE"/>
    <property type="match status" value="1"/>
</dbReference>
<dbReference type="InterPro" id="IPR052341">
    <property type="entry name" value="LOG_family_nucleotidases"/>
</dbReference>
<gene>
    <name evidence="1" type="ORF">SAMN06265339_0380</name>
</gene>
<dbReference type="EMBL" id="FXUB01000001">
    <property type="protein sequence ID" value="SMP06486.1"/>
    <property type="molecule type" value="Genomic_DNA"/>
</dbReference>
<dbReference type="InterPro" id="IPR041164">
    <property type="entry name" value="LDcluster4"/>
</dbReference>
<dbReference type="NCBIfam" id="TIGR00725">
    <property type="entry name" value="TIGR00725 family protein"/>
    <property type="match status" value="1"/>
</dbReference>